<dbReference type="Gramene" id="OBART10G17430.1">
    <property type="protein sequence ID" value="OBART10G17430.1"/>
    <property type="gene ID" value="OBART10G17430"/>
</dbReference>
<evidence type="ECO:0000313" key="1">
    <source>
        <dbReference type="EnsemblPlants" id="OBART10G17420.1"/>
    </source>
</evidence>
<reference evidence="1" key="2">
    <citation type="submission" date="2015-03" db="UniProtKB">
        <authorList>
            <consortium name="EnsemblPlants"/>
        </authorList>
    </citation>
    <scope>IDENTIFICATION</scope>
</reference>
<reference evidence="1" key="1">
    <citation type="journal article" date="2009" name="Rice">
        <title>De Novo Next Generation Sequencing of Plant Genomes.</title>
        <authorList>
            <person name="Rounsley S."/>
            <person name="Marri P.R."/>
            <person name="Yu Y."/>
            <person name="He R."/>
            <person name="Sisneros N."/>
            <person name="Goicoechea J.L."/>
            <person name="Lee S.J."/>
            <person name="Angelova A."/>
            <person name="Kudrna D."/>
            <person name="Luo M."/>
            <person name="Affourtit J."/>
            <person name="Desany B."/>
            <person name="Knight J."/>
            <person name="Niazi F."/>
            <person name="Egholm M."/>
            <person name="Wing R.A."/>
        </authorList>
    </citation>
    <scope>NUCLEOTIDE SEQUENCE [LARGE SCALE GENOMIC DNA]</scope>
    <source>
        <strain evidence="1">IRGC 105608</strain>
    </source>
</reference>
<evidence type="ECO:0000313" key="2">
    <source>
        <dbReference type="Proteomes" id="UP000026960"/>
    </source>
</evidence>
<dbReference type="Gramene" id="OBART10G17420.1">
    <property type="protein sequence ID" value="OBART10G17420.1"/>
    <property type="gene ID" value="OBART10G17420"/>
</dbReference>
<dbReference type="EnsemblPlants" id="OBART10G17430.1">
    <property type="protein sequence ID" value="OBART10G17430.1"/>
    <property type="gene ID" value="OBART10G17430"/>
</dbReference>
<keyword evidence="2" id="KW-1185">Reference proteome</keyword>
<protein>
    <submittedName>
        <fullName evidence="1">Uncharacterized protein</fullName>
    </submittedName>
</protein>
<accession>A0A0D3HG74</accession>
<organism evidence="1">
    <name type="scientific">Oryza barthii</name>
    <dbReference type="NCBI Taxonomy" id="65489"/>
    <lineage>
        <taxon>Eukaryota</taxon>
        <taxon>Viridiplantae</taxon>
        <taxon>Streptophyta</taxon>
        <taxon>Embryophyta</taxon>
        <taxon>Tracheophyta</taxon>
        <taxon>Spermatophyta</taxon>
        <taxon>Magnoliopsida</taxon>
        <taxon>Liliopsida</taxon>
        <taxon>Poales</taxon>
        <taxon>Poaceae</taxon>
        <taxon>BOP clade</taxon>
        <taxon>Oryzoideae</taxon>
        <taxon>Oryzeae</taxon>
        <taxon>Oryzinae</taxon>
        <taxon>Oryza</taxon>
    </lineage>
</organism>
<dbReference type="PaxDb" id="65489-OBART10G17420.1"/>
<proteinExistence type="predicted"/>
<dbReference type="EnsemblPlants" id="OBART10G17420.1">
    <property type="protein sequence ID" value="OBART10G17420.1"/>
    <property type="gene ID" value="OBART10G17420"/>
</dbReference>
<name>A0A0D3HG74_9ORYZ</name>
<sequence>MVVPYLAHAVLATPLHVFIPSSPRVRQTRRDVSSFTVRLHQLFGVIFLHDRRDCVTVFVSSTSSRTIGSRRPPVHPRPLYGASCAPCGSAISTSAS</sequence>
<dbReference type="Proteomes" id="UP000026960">
    <property type="component" value="Chromosome 10"/>
</dbReference>
<dbReference type="AlphaFoldDB" id="A0A0D3HG74"/>
<dbReference type="HOGENOM" id="CLU_114296_2_0_1"/>